<evidence type="ECO:0000313" key="3">
    <source>
        <dbReference type="Proteomes" id="UP000698963"/>
    </source>
</evidence>
<name>A0A921DR06_9BACT</name>
<evidence type="ECO:0000313" key="2">
    <source>
        <dbReference type="EMBL" id="HJD97145.1"/>
    </source>
</evidence>
<keyword evidence="2" id="KW-0648">Protein biosynthesis</keyword>
<reference evidence="2" key="1">
    <citation type="journal article" date="2021" name="PeerJ">
        <title>Extensive microbial diversity within the chicken gut microbiome revealed by metagenomics and culture.</title>
        <authorList>
            <person name="Gilroy R."/>
            <person name="Ravi A."/>
            <person name="Getino M."/>
            <person name="Pursley I."/>
            <person name="Horton D.L."/>
            <person name="Alikhan N.F."/>
            <person name="Baker D."/>
            <person name="Gharbi K."/>
            <person name="Hall N."/>
            <person name="Watson M."/>
            <person name="Adriaenssens E.M."/>
            <person name="Foster-Nyarko E."/>
            <person name="Jarju S."/>
            <person name="Secka A."/>
            <person name="Antonio M."/>
            <person name="Oren A."/>
            <person name="Chaudhuri R.R."/>
            <person name="La Ragione R."/>
            <person name="Hildebrand F."/>
            <person name="Pallen M.J."/>
        </authorList>
    </citation>
    <scope>NUCLEOTIDE SEQUENCE</scope>
    <source>
        <strain evidence="2">ChiGjej2B2-19336</strain>
    </source>
</reference>
<evidence type="ECO:0000256" key="1">
    <source>
        <dbReference type="SAM" id="Phobius"/>
    </source>
</evidence>
<keyword evidence="2" id="KW-0396">Initiation factor</keyword>
<protein>
    <submittedName>
        <fullName evidence="2">Translation initiation factor IF-2</fullName>
    </submittedName>
</protein>
<reference evidence="2" key="2">
    <citation type="submission" date="2021-09" db="EMBL/GenBank/DDBJ databases">
        <authorList>
            <person name="Gilroy R."/>
        </authorList>
    </citation>
    <scope>NUCLEOTIDE SEQUENCE</scope>
    <source>
        <strain evidence="2">ChiGjej2B2-19336</strain>
    </source>
</reference>
<keyword evidence="1" id="KW-0812">Transmembrane</keyword>
<accession>A0A921DR06</accession>
<keyword evidence="1" id="KW-0472">Membrane</keyword>
<dbReference type="GO" id="GO:0003743">
    <property type="term" value="F:translation initiation factor activity"/>
    <property type="evidence" value="ECO:0007669"/>
    <property type="project" value="UniProtKB-KW"/>
</dbReference>
<feature type="transmembrane region" description="Helical" evidence="1">
    <location>
        <begin position="71"/>
        <end position="92"/>
    </location>
</feature>
<dbReference type="EMBL" id="DYZA01000110">
    <property type="protein sequence ID" value="HJD97145.1"/>
    <property type="molecule type" value="Genomic_DNA"/>
</dbReference>
<dbReference type="AlphaFoldDB" id="A0A921DR06"/>
<gene>
    <name evidence="2" type="ORF">K8W16_05830</name>
</gene>
<dbReference type="RefSeq" id="WP_304122029.1">
    <property type="nucleotide sequence ID" value="NZ_DYZA01000110.1"/>
</dbReference>
<feature type="transmembrane region" description="Helical" evidence="1">
    <location>
        <begin position="104"/>
        <end position="126"/>
    </location>
</feature>
<keyword evidence="1" id="KW-1133">Transmembrane helix</keyword>
<comment type="caution">
    <text evidence="2">The sequence shown here is derived from an EMBL/GenBank/DDBJ whole genome shotgun (WGS) entry which is preliminary data.</text>
</comment>
<proteinExistence type="predicted"/>
<dbReference type="Proteomes" id="UP000698963">
    <property type="component" value="Unassembled WGS sequence"/>
</dbReference>
<organism evidence="2 3">
    <name type="scientific">Mailhella massiliensis</name>
    <dbReference type="NCBI Taxonomy" id="1903261"/>
    <lineage>
        <taxon>Bacteria</taxon>
        <taxon>Pseudomonadati</taxon>
        <taxon>Thermodesulfobacteriota</taxon>
        <taxon>Desulfovibrionia</taxon>
        <taxon>Desulfovibrionales</taxon>
        <taxon>Desulfovibrionaceae</taxon>
        <taxon>Mailhella</taxon>
    </lineage>
</organism>
<sequence length="163" mass="18970">MKRRKGILAKRSLRPAVEKKAPENNVQQELQCAHCKTVFPDFLGRCPECGSDEWTALVEVNPYARVPMESLIKGCAHLLWMLGILGFFILVWQMDSPDDATNRMYLYAAIATLVVCILISTAFFSLSELMRRILRIQRRLKFFHEHYNETHPVKHVWKSHKVE</sequence>